<keyword evidence="4" id="KW-1185">Reference proteome</keyword>
<evidence type="ECO:0000259" key="1">
    <source>
        <dbReference type="Pfam" id="PF23571"/>
    </source>
</evidence>
<dbReference type="AlphaFoldDB" id="A0A0E3M5U4"/>
<dbReference type="PANTHER" id="PTHR31901:SF9">
    <property type="entry name" value="GH3 DOMAIN-CONTAINING PROTEIN"/>
    <property type="match status" value="1"/>
</dbReference>
<dbReference type="PANTHER" id="PTHR31901">
    <property type="entry name" value="GH3 DOMAIN-CONTAINING PROTEIN"/>
    <property type="match status" value="1"/>
</dbReference>
<dbReference type="InterPro" id="IPR055378">
    <property type="entry name" value="GH3_C"/>
</dbReference>
<dbReference type="KEGG" id="csq:CSCA_1738"/>
<evidence type="ECO:0000313" key="3">
    <source>
        <dbReference type="EMBL" id="AKA68863.1"/>
    </source>
</evidence>
<sequence length="566" mass="65534">MIREGIITSIISKILYKISIEGGGAVKRNFDKETKNSREVNEKVLFKILKLNCKSEIGIRLEFKNIKSIDRFKTQVPLTEYPYYENYIERMANGDKKVLIGDDIEYFGHTSGTTGKQKLIPVTKRSRKIASKYMALLINKYSYDNFKENWNYGKGLMIADMVMTTYTKSGIPICSATSGGMNGIKRILPYLYTSPIEVMKIKDRETALYLHLLFALREVGLLYIGGVFISNILDLFRVLESKYESLVRDIRRGRISNNLDIDENTRWKLNKLLSPNAGRAYQLECEFKKGFKGISKRIWPDLLYIITVTGANFSIYDEKVNYYTNSLTIYSPGYAATEAMIGINPYVNKIRYIIIPDTVFYEFILVENGKSNINHTFCLDELKIGKKYEIVITNYAGFYRYRIGDVIKVVGFYNNCPEVEFLYRKNQVLNMSAEKTNEGHLANSIRNTMRNLNLNLVDYSTIPDNSVTPGKYIFYFEFEDFIPDYKVKLIEKTLDSELRKSNLAYDRARNNRRLDKLKVILLKPNTFNLVREALFNKGISKNQIKIPRVIIDNKTILDVVNKNICR</sequence>
<feature type="domain" description="GH3 C-terminal" evidence="2">
    <location>
        <begin position="440"/>
        <end position="553"/>
    </location>
</feature>
<dbReference type="InterPro" id="IPR055377">
    <property type="entry name" value="GH3_M"/>
</dbReference>
<dbReference type="Pfam" id="PF23571">
    <property type="entry name" value="GH3_M"/>
    <property type="match status" value="1"/>
</dbReference>
<feature type="domain" description="GH3 middle" evidence="1">
    <location>
        <begin position="352"/>
        <end position="424"/>
    </location>
</feature>
<name>A0A0E3M5U4_CLOSL</name>
<evidence type="ECO:0000313" key="4">
    <source>
        <dbReference type="Proteomes" id="UP000033115"/>
    </source>
</evidence>
<reference evidence="3 4" key="1">
    <citation type="journal article" date="2015" name="J. Biotechnol.">
        <title>Complete genome sequence of a malodorant-producing acetogen, Clostridium scatologenes ATCC 25775(T).</title>
        <authorList>
            <person name="Zhu Z."/>
            <person name="Guo T."/>
            <person name="Zheng H."/>
            <person name="Song T."/>
            <person name="Ouyang P."/>
            <person name="Xie J."/>
        </authorList>
    </citation>
    <scope>NUCLEOTIDE SEQUENCE [LARGE SCALE GENOMIC DNA]</scope>
    <source>
        <strain evidence="3 4">ATCC 25775</strain>
    </source>
</reference>
<dbReference type="Pfam" id="PF23572">
    <property type="entry name" value="GH3_C"/>
    <property type="match status" value="1"/>
</dbReference>
<dbReference type="EMBL" id="CP009933">
    <property type="protein sequence ID" value="AKA68863.1"/>
    <property type="molecule type" value="Genomic_DNA"/>
</dbReference>
<gene>
    <name evidence="3" type="ORF">CSCA_1738</name>
</gene>
<protein>
    <submittedName>
        <fullName evidence="3">GH3 auxin-responsive promoter</fullName>
    </submittedName>
</protein>
<dbReference type="GO" id="GO:0005737">
    <property type="term" value="C:cytoplasm"/>
    <property type="evidence" value="ECO:0007669"/>
    <property type="project" value="TreeGrafter"/>
</dbReference>
<dbReference type="RefSeq" id="WP_029161946.1">
    <property type="nucleotide sequence ID" value="NZ_CP009933.1"/>
</dbReference>
<dbReference type="Proteomes" id="UP000033115">
    <property type="component" value="Chromosome"/>
</dbReference>
<organism evidence="3 4">
    <name type="scientific">Clostridium scatologenes</name>
    <dbReference type="NCBI Taxonomy" id="1548"/>
    <lineage>
        <taxon>Bacteria</taxon>
        <taxon>Bacillati</taxon>
        <taxon>Bacillota</taxon>
        <taxon>Clostridia</taxon>
        <taxon>Eubacteriales</taxon>
        <taxon>Clostridiaceae</taxon>
        <taxon>Clostridium</taxon>
    </lineage>
</organism>
<dbReference type="InterPro" id="IPR004993">
    <property type="entry name" value="GH3"/>
</dbReference>
<accession>A0A0E3M5U4</accession>
<dbReference type="STRING" id="1548.CSCA_1738"/>
<proteinExistence type="predicted"/>
<dbReference type="HOGENOM" id="CLU_016249_3_2_9"/>
<evidence type="ECO:0000259" key="2">
    <source>
        <dbReference type="Pfam" id="PF23572"/>
    </source>
</evidence>
<dbReference type="GO" id="GO:0016881">
    <property type="term" value="F:acid-amino acid ligase activity"/>
    <property type="evidence" value="ECO:0007669"/>
    <property type="project" value="TreeGrafter"/>
</dbReference>
<dbReference type="Pfam" id="PF03321">
    <property type="entry name" value="GH3"/>
    <property type="match status" value="1"/>
</dbReference>